<feature type="domain" description="HTH marR-type" evidence="4">
    <location>
        <begin position="1"/>
        <end position="115"/>
    </location>
</feature>
<protein>
    <submittedName>
        <fullName evidence="5">MarR family winged helix-turn-helix transcriptional regulator</fullName>
    </submittedName>
</protein>
<evidence type="ECO:0000313" key="5">
    <source>
        <dbReference type="EMBL" id="MFC2969938.1"/>
    </source>
</evidence>
<keyword evidence="1" id="KW-0805">Transcription regulation</keyword>
<dbReference type="PANTHER" id="PTHR42756:SF1">
    <property type="entry name" value="TRANSCRIPTIONAL REPRESSOR OF EMRAB OPERON"/>
    <property type="match status" value="1"/>
</dbReference>
<dbReference type="PANTHER" id="PTHR42756">
    <property type="entry name" value="TRANSCRIPTIONAL REGULATOR, MARR"/>
    <property type="match status" value="1"/>
</dbReference>
<gene>
    <name evidence="5" type="ORF">ACFOES_17720</name>
</gene>
<dbReference type="EMBL" id="JBHRSK010000016">
    <property type="protein sequence ID" value="MFC2969938.1"/>
    <property type="molecule type" value="Genomic_DNA"/>
</dbReference>
<reference evidence="6" key="1">
    <citation type="journal article" date="2019" name="Int. J. Syst. Evol. Microbiol.">
        <title>The Global Catalogue of Microorganisms (GCM) 10K type strain sequencing project: providing services to taxonomists for standard genome sequencing and annotation.</title>
        <authorList>
            <consortium name="The Broad Institute Genomics Platform"/>
            <consortium name="The Broad Institute Genome Sequencing Center for Infectious Disease"/>
            <person name="Wu L."/>
            <person name="Ma J."/>
        </authorList>
    </citation>
    <scope>NUCLEOTIDE SEQUENCE [LARGE SCALE GENOMIC DNA]</scope>
    <source>
        <strain evidence="6">KCTC 62192</strain>
    </source>
</reference>
<dbReference type="InterPro" id="IPR036390">
    <property type="entry name" value="WH_DNA-bd_sf"/>
</dbReference>
<comment type="caution">
    <text evidence="5">The sequence shown here is derived from an EMBL/GenBank/DDBJ whole genome shotgun (WGS) entry which is preliminary data.</text>
</comment>
<keyword evidence="3" id="KW-0804">Transcription</keyword>
<keyword evidence="6" id="KW-1185">Reference proteome</keyword>
<dbReference type="InterPro" id="IPR000835">
    <property type="entry name" value="HTH_MarR-typ"/>
</dbReference>
<evidence type="ECO:0000256" key="2">
    <source>
        <dbReference type="ARBA" id="ARBA00023125"/>
    </source>
</evidence>
<keyword evidence="2" id="KW-0238">DNA-binding</keyword>
<dbReference type="Proteomes" id="UP001595443">
    <property type="component" value="Unassembled WGS sequence"/>
</dbReference>
<name>A0ABV7AKJ8_9RHOB</name>
<dbReference type="SUPFAM" id="SSF46785">
    <property type="entry name" value="Winged helix' DNA-binding domain"/>
    <property type="match status" value="1"/>
</dbReference>
<dbReference type="PROSITE" id="PS50995">
    <property type="entry name" value="HTH_MARR_2"/>
    <property type="match status" value="1"/>
</dbReference>
<accession>A0ABV7AKJ8</accession>
<proteinExistence type="predicted"/>
<dbReference type="InterPro" id="IPR036388">
    <property type="entry name" value="WH-like_DNA-bd_sf"/>
</dbReference>
<evidence type="ECO:0000256" key="3">
    <source>
        <dbReference type="ARBA" id="ARBA00023163"/>
    </source>
</evidence>
<evidence type="ECO:0000256" key="1">
    <source>
        <dbReference type="ARBA" id="ARBA00023015"/>
    </source>
</evidence>
<dbReference type="SMART" id="SM00347">
    <property type="entry name" value="HTH_MARR"/>
    <property type="match status" value="1"/>
</dbReference>
<dbReference type="Pfam" id="PF12802">
    <property type="entry name" value="MarR_2"/>
    <property type="match status" value="1"/>
</dbReference>
<dbReference type="RefSeq" id="WP_377834698.1">
    <property type="nucleotide sequence ID" value="NZ_JBHRSK010000016.1"/>
</dbReference>
<dbReference type="Gene3D" id="1.10.10.10">
    <property type="entry name" value="Winged helix-like DNA-binding domain superfamily/Winged helix DNA-binding domain"/>
    <property type="match status" value="1"/>
</dbReference>
<organism evidence="5 6">
    <name type="scientific">Acidimangrovimonas pyrenivorans</name>
    <dbReference type="NCBI Taxonomy" id="2030798"/>
    <lineage>
        <taxon>Bacteria</taxon>
        <taxon>Pseudomonadati</taxon>
        <taxon>Pseudomonadota</taxon>
        <taxon>Alphaproteobacteria</taxon>
        <taxon>Rhodobacterales</taxon>
        <taxon>Paracoccaceae</taxon>
        <taxon>Acidimangrovimonas</taxon>
    </lineage>
</organism>
<evidence type="ECO:0000259" key="4">
    <source>
        <dbReference type="PROSITE" id="PS50995"/>
    </source>
</evidence>
<sequence length="119" mass="13384">MPIYRRKHGMTQPEWRVLANLAEVRAATARELCEMVPLHKTKVSRALQALEARGWVTRQTDAQDRRVAHASLTRRGRRAYDALVPELAAAADRALEGLTEAERRTVTEALDILERSLAG</sequence>
<dbReference type="PRINTS" id="PR00598">
    <property type="entry name" value="HTHMARR"/>
</dbReference>
<evidence type="ECO:0000313" key="6">
    <source>
        <dbReference type="Proteomes" id="UP001595443"/>
    </source>
</evidence>